<comment type="catalytic activity">
    <reaction evidence="1">
        <text>S-ubiquitinyl-[E2 ubiquitin-conjugating enzyme]-L-cysteine + [acceptor protein]-L-lysine = [E2 ubiquitin-conjugating enzyme]-L-cysteine + N(6)-ubiquitinyl-[acceptor protein]-L-lysine.</text>
        <dbReference type="EC" id="2.3.2.27"/>
    </reaction>
</comment>
<dbReference type="Pfam" id="PF13639">
    <property type="entry name" value="zf-RING_2"/>
    <property type="match status" value="1"/>
</dbReference>
<feature type="domain" description="RING-type" evidence="7">
    <location>
        <begin position="1"/>
        <end position="26"/>
    </location>
</feature>
<evidence type="ECO:0000313" key="8">
    <source>
        <dbReference type="EMBL" id="KAH0851456.1"/>
    </source>
</evidence>
<dbReference type="InterPro" id="IPR001841">
    <property type="entry name" value="Znf_RING"/>
</dbReference>
<organism evidence="8 9">
    <name type="scientific">Brassica napus</name>
    <name type="common">Rape</name>
    <dbReference type="NCBI Taxonomy" id="3708"/>
    <lineage>
        <taxon>Eukaryota</taxon>
        <taxon>Viridiplantae</taxon>
        <taxon>Streptophyta</taxon>
        <taxon>Embryophyta</taxon>
        <taxon>Tracheophyta</taxon>
        <taxon>Spermatophyta</taxon>
        <taxon>Magnoliopsida</taxon>
        <taxon>eudicotyledons</taxon>
        <taxon>Gunneridae</taxon>
        <taxon>Pentapetalae</taxon>
        <taxon>rosids</taxon>
        <taxon>malvids</taxon>
        <taxon>Brassicales</taxon>
        <taxon>Brassicaceae</taxon>
        <taxon>Brassiceae</taxon>
        <taxon>Brassica</taxon>
    </lineage>
</organism>
<dbReference type="Proteomes" id="UP000824890">
    <property type="component" value="Unassembled WGS sequence"/>
</dbReference>
<dbReference type="EC" id="2.3.2.27" evidence="2"/>
<protein>
    <recommendedName>
        <fullName evidence="2">RING-type E3 ubiquitin transferase</fullName>
        <ecNumber evidence="2">2.3.2.27</ecNumber>
    </recommendedName>
</protein>
<dbReference type="PANTHER" id="PTHR15710">
    <property type="entry name" value="E3 UBIQUITIN-PROTEIN LIGASE PRAJA"/>
    <property type="match status" value="1"/>
</dbReference>
<evidence type="ECO:0000256" key="1">
    <source>
        <dbReference type="ARBA" id="ARBA00000900"/>
    </source>
</evidence>
<sequence length="134" mass="14709">MPCKHIFHEDCIVPWLSIRNSCPVCRFEIPSESTNGAARGLPGGGFAVGRFKRGDERWGESVAVVLTEMDGGGLTDLVVRGNGALNQMVVTVVDPGREGASDSEVESRVMDRSNSVLRRYFGRTEVTEVLRFLH</sequence>
<dbReference type="Gene3D" id="3.30.40.10">
    <property type="entry name" value="Zinc/RING finger domain, C3HC4 (zinc finger)"/>
    <property type="match status" value="1"/>
</dbReference>
<dbReference type="InterPro" id="IPR010543">
    <property type="entry name" value="DUF1117"/>
</dbReference>
<evidence type="ECO:0000256" key="4">
    <source>
        <dbReference type="ARBA" id="ARBA00022771"/>
    </source>
</evidence>
<name>A0ABQ7X8N1_BRANA</name>
<keyword evidence="3" id="KW-0479">Metal-binding</keyword>
<dbReference type="Pfam" id="PF06547">
    <property type="entry name" value="DUF1117"/>
    <property type="match status" value="1"/>
</dbReference>
<evidence type="ECO:0000256" key="3">
    <source>
        <dbReference type="ARBA" id="ARBA00022723"/>
    </source>
</evidence>
<evidence type="ECO:0000256" key="5">
    <source>
        <dbReference type="ARBA" id="ARBA00022833"/>
    </source>
</evidence>
<evidence type="ECO:0000256" key="6">
    <source>
        <dbReference type="PROSITE-ProRule" id="PRU00175"/>
    </source>
</evidence>
<dbReference type="PANTHER" id="PTHR15710:SF140">
    <property type="entry name" value="RING-TYPE E3 UBIQUITIN TRANSFERASE"/>
    <property type="match status" value="1"/>
</dbReference>
<evidence type="ECO:0000313" key="9">
    <source>
        <dbReference type="Proteomes" id="UP000824890"/>
    </source>
</evidence>
<proteinExistence type="predicted"/>
<reference evidence="8 9" key="1">
    <citation type="submission" date="2021-05" db="EMBL/GenBank/DDBJ databases">
        <title>Genome Assembly of Synthetic Allotetraploid Brassica napus Reveals Homoeologous Exchanges between Subgenomes.</title>
        <authorList>
            <person name="Davis J.T."/>
        </authorList>
    </citation>
    <scope>NUCLEOTIDE SEQUENCE [LARGE SCALE GENOMIC DNA]</scope>
    <source>
        <strain evidence="9">cv. Da-Ae</strain>
        <tissue evidence="8">Seedling</tissue>
    </source>
</reference>
<dbReference type="SUPFAM" id="SSF57850">
    <property type="entry name" value="RING/U-box"/>
    <property type="match status" value="1"/>
</dbReference>
<keyword evidence="5" id="KW-0862">Zinc</keyword>
<dbReference type="PROSITE" id="PS50089">
    <property type="entry name" value="ZF_RING_2"/>
    <property type="match status" value="1"/>
</dbReference>
<dbReference type="InterPro" id="IPR013083">
    <property type="entry name" value="Znf_RING/FYVE/PHD"/>
</dbReference>
<comment type="caution">
    <text evidence="8">The sequence shown here is derived from an EMBL/GenBank/DDBJ whole genome shotgun (WGS) entry which is preliminary data.</text>
</comment>
<keyword evidence="4 6" id="KW-0863">Zinc-finger</keyword>
<evidence type="ECO:0000259" key="7">
    <source>
        <dbReference type="PROSITE" id="PS50089"/>
    </source>
</evidence>
<accession>A0ABQ7X8N1</accession>
<evidence type="ECO:0000256" key="2">
    <source>
        <dbReference type="ARBA" id="ARBA00012483"/>
    </source>
</evidence>
<gene>
    <name evidence="8" type="ORF">HID58_094742</name>
</gene>
<dbReference type="EMBL" id="JAGKQM010001720">
    <property type="protein sequence ID" value="KAH0851456.1"/>
    <property type="molecule type" value="Genomic_DNA"/>
</dbReference>
<keyword evidence="9" id="KW-1185">Reference proteome</keyword>